<proteinExistence type="predicted"/>
<protein>
    <submittedName>
        <fullName evidence="1">Phage portal protein</fullName>
    </submittedName>
</protein>
<evidence type="ECO:0000313" key="2">
    <source>
        <dbReference type="Proteomes" id="UP000184480"/>
    </source>
</evidence>
<dbReference type="Proteomes" id="UP000184480">
    <property type="component" value="Unassembled WGS sequence"/>
</dbReference>
<keyword evidence="2" id="KW-1185">Reference proteome</keyword>
<dbReference type="RefSeq" id="WP_062179287.1">
    <property type="nucleotide sequence ID" value="NZ_BBXL01000007.1"/>
</dbReference>
<dbReference type="AlphaFoldDB" id="A0A1M5C4Z6"/>
<dbReference type="STRING" id="1346286.SAMN05444362_10730"/>
<dbReference type="Pfam" id="PF04860">
    <property type="entry name" value="Phage_portal"/>
    <property type="match status" value="1"/>
</dbReference>
<reference evidence="2" key="1">
    <citation type="submission" date="2016-11" db="EMBL/GenBank/DDBJ databases">
        <authorList>
            <person name="Varghese N."/>
            <person name="Submissions S."/>
        </authorList>
    </citation>
    <scope>NUCLEOTIDE SEQUENCE [LARGE SCALE GENOMIC DNA]</scope>
    <source>
        <strain evidence="2">DSM 27370</strain>
    </source>
</reference>
<dbReference type="EMBL" id="FQUC01000007">
    <property type="protein sequence ID" value="SHF49706.1"/>
    <property type="molecule type" value="Genomic_DNA"/>
</dbReference>
<sequence>MSRVLSFRNPFTVEGIRTPIYIKQMRDQAAYSGKDVDGNDWYLNKLLSEFTGLSHYASNNNKVDFDLSLDAHKRIALTVCTPLSTVLNRCGNLSKNGRFYIQDKDGNEPSTKEAKKIRDLLLKPNLFQSGRQFLKQVEITLKLFGYCPIFTLRATSGSIPLSMMVIPPELFHQNTTGKLWMQSDISEVINKTYIDWNGKNIDLDEEDYFVISDSEIVFNGVDSDLEYRSESDSLSHSVNNWMAQIIGRGTLIKHGGPKGIISNDDSTEFQNAAMTKNDKEELNNLFKSKYGIVNKLFSVWVTQKKIKWTPLSFDVGQLKLHEEDTACQSSISNAIGLDPSMFSADSKYDNKDAAKKSAYQDLIIPDSENISETLTEALCPDGLFIKIDYSHVACLQIDKQAESSTLVKVSTSFVNLVNNGLISKDEARIELSKYLDINPAKKIENEN</sequence>
<accession>A0A1M5C4Z6</accession>
<name>A0A1M5C4Z6_9BACT</name>
<dbReference type="OrthoDB" id="9965398at2"/>
<dbReference type="InterPro" id="IPR006944">
    <property type="entry name" value="Phage/GTA_portal"/>
</dbReference>
<evidence type="ECO:0000313" key="1">
    <source>
        <dbReference type="EMBL" id="SHF49706.1"/>
    </source>
</evidence>
<gene>
    <name evidence="1" type="ORF">SAMN05444362_10730</name>
</gene>
<organism evidence="1 2">
    <name type="scientific">Dysgonomonas macrotermitis</name>
    <dbReference type="NCBI Taxonomy" id="1346286"/>
    <lineage>
        <taxon>Bacteria</taxon>
        <taxon>Pseudomonadati</taxon>
        <taxon>Bacteroidota</taxon>
        <taxon>Bacteroidia</taxon>
        <taxon>Bacteroidales</taxon>
        <taxon>Dysgonomonadaceae</taxon>
        <taxon>Dysgonomonas</taxon>
    </lineage>
</organism>